<comment type="pathway">
    <text evidence="2">Secondary metabolite biosynthesis.</text>
</comment>
<keyword evidence="6" id="KW-0560">Oxidoreductase</keyword>
<sequence>MAGKKFRVVVVGGGPVGLTMAHTLSKAGIEYIVLERRPTVFEESGASLVIGPHGMRAFKQLGLYERLREISVEFIEAQTCTEDGRRYNRLSVIDEFKNDFGCSSCIFNRAELIRAIYEGLSESDQARVLTDKKVTEVTSDDEGVTVRCADGTRYDASIVVGADGVHSAVRKHMRSIALKTSPKIKIDQEKPFVAEYRMLWASFPLQGDKHDGPPGLGGTSNCTDHSLQYVLGKNIGWIFIYERLPKPTRDPVRYTEEDVLAVGERWKDVAFGTKLKVKDVFSKRIHAGMTNLEEGVLKRWFFERIVLVGDAAHKFTPNPGQGYMNGMQDVLALTNVLHSVLRPYRDDENGEYAGSGPSTKILSAAFQRYQDQRLAGAHQGCELSGREIRTQTQRTTALKFFDTWLMPYFPKWMDSLLLEFAFKKSIRNGLVLDFVEGEESLKGRSAWVHPMPNSATRALARKNQQNVVGPFLSLVGICGLGLAASMTITGRYKLPVLEKLPTW</sequence>
<feature type="domain" description="FAD-binding" evidence="8">
    <location>
        <begin position="7"/>
        <end position="173"/>
    </location>
</feature>
<dbReference type="PANTHER" id="PTHR47356:SF2">
    <property type="entry name" value="FAD-BINDING DOMAIN-CONTAINING PROTEIN-RELATED"/>
    <property type="match status" value="1"/>
</dbReference>
<keyword evidence="4" id="KW-0285">Flavoprotein</keyword>
<protein>
    <recommendedName>
        <fullName evidence="8">FAD-binding domain-containing protein</fullName>
    </recommendedName>
</protein>
<name>A0AAX6N0S3_9PEZI</name>
<comment type="caution">
    <text evidence="9">The sequence shown here is derived from an EMBL/GenBank/DDBJ whole genome shotgun (WGS) entry which is preliminary data.</text>
</comment>
<dbReference type="InterPro" id="IPR002938">
    <property type="entry name" value="FAD-bd"/>
</dbReference>
<evidence type="ECO:0000256" key="4">
    <source>
        <dbReference type="ARBA" id="ARBA00022630"/>
    </source>
</evidence>
<evidence type="ECO:0000256" key="6">
    <source>
        <dbReference type="ARBA" id="ARBA00023002"/>
    </source>
</evidence>
<dbReference type="GO" id="GO:0071949">
    <property type="term" value="F:FAD binding"/>
    <property type="evidence" value="ECO:0007669"/>
    <property type="project" value="InterPro"/>
</dbReference>
<keyword evidence="7" id="KW-1133">Transmembrane helix</keyword>
<dbReference type="Gene3D" id="3.50.50.60">
    <property type="entry name" value="FAD/NAD(P)-binding domain"/>
    <property type="match status" value="1"/>
</dbReference>
<organism evidence="9 10">
    <name type="scientific">Daldinia eschscholtzii</name>
    <dbReference type="NCBI Taxonomy" id="292717"/>
    <lineage>
        <taxon>Eukaryota</taxon>
        <taxon>Fungi</taxon>
        <taxon>Dikarya</taxon>
        <taxon>Ascomycota</taxon>
        <taxon>Pezizomycotina</taxon>
        <taxon>Sordariomycetes</taxon>
        <taxon>Xylariomycetidae</taxon>
        <taxon>Xylariales</taxon>
        <taxon>Hypoxylaceae</taxon>
        <taxon>Daldinia</taxon>
    </lineage>
</organism>
<comment type="cofactor">
    <cofactor evidence="1">
        <name>FAD</name>
        <dbReference type="ChEBI" id="CHEBI:57692"/>
    </cofactor>
</comment>
<dbReference type="Proteomes" id="UP001369815">
    <property type="component" value="Unassembled WGS sequence"/>
</dbReference>
<dbReference type="PANTHER" id="PTHR47356">
    <property type="entry name" value="FAD-DEPENDENT MONOOXYGENASE ASQG-RELATED"/>
    <property type="match status" value="1"/>
</dbReference>
<evidence type="ECO:0000259" key="8">
    <source>
        <dbReference type="Pfam" id="PF01494"/>
    </source>
</evidence>
<dbReference type="InterPro" id="IPR050562">
    <property type="entry name" value="FAD_mOase_fung"/>
</dbReference>
<gene>
    <name evidence="9" type="ORF">Daesc_001044</name>
</gene>
<keyword evidence="10" id="KW-1185">Reference proteome</keyword>
<evidence type="ECO:0000313" key="10">
    <source>
        <dbReference type="Proteomes" id="UP001369815"/>
    </source>
</evidence>
<dbReference type="EMBL" id="JBANMG010000001">
    <property type="protein sequence ID" value="KAK6958247.1"/>
    <property type="molecule type" value="Genomic_DNA"/>
</dbReference>
<keyword evidence="7" id="KW-0472">Membrane</keyword>
<evidence type="ECO:0000256" key="5">
    <source>
        <dbReference type="ARBA" id="ARBA00022827"/>
    </source>
</evidence>
<dbReference type="AlphaFoldDB" id="A0AAX6N0S3"/>
<feature type="domain" description="FAD-binding" evidence="8">
    <location>
        <begin position="290"/>
        <end position="342"/>
    </location>
</feature>
<proteinExistence type="inferred from homology"/>
<dbReference type="SUPFAM" id="SSF51905">
    <property type="entry name" value="FAD/NAD(P)-binding domain"/>
    <property type="match status" value="1"/>
</dbReference>
<dbReference type="InterPro" id="IPR036188">
    <property type="entry name" value="FAD/NAD-bd_sf"/>
</dbReference>
<dbReference type="GO" id="GO:0004497">
    <property type="term" value="F:monooxygenase activity"/>
    <property type="evidence" value="ECO:0007669"/>
    <property type="project" value="InterPro"/>
</dbReference>
<evidence type="ECO:0000256" key="1">
    <source>
        <dbReference type="ARBA" id="ARBA00001974"/>
    </source>
</evidence>
<evidence type="ECO:0000256" key="7">
    <source>
        <dbReference type="SAM" id="Phobius"/>
    </source>
</evidence>
<dbReference type="PRINTS" id="PR00420">
    <property type="entry name" value="RNGMNOXGNASE"/>
</dbReference>
<accession>A0AAX6N0S3</accession>
<keyword evidence="5" id="KW-0274">FAD</keyword>
<comment type="similarity">
    <text evidence="3">Belongs to the paxM FAD-dependent monooxygenase family.</text>
</comment>
<evidence type="ECO:0000256" key="3">
    <source>
        <dbReference type="ARBA" id="ARBA00007992"/>
    </source>
</evidence>
<feature type="transmembrane region" description="Helical" evidence="7">
    <location>
        <begin position="467"/>
        <end position="489"/>
    </location>
</feature>
<reference evidence="9 10" key="1">
    <citation type="journal article" date="2024" name="Front Chem Biol">
        <title>Unveiling the potential of Daldinia eschscholtzii MFLUCC 19-0629 through bioactivity and bioinformatics studies for enhanced sustainable agriculture production.</title>
        <authorList>
            <person name="Brooks S."/>
            <person name="Weaver J.A."/>
            <person name="Klomchit A."/>
            <person name="Alharthi S.A."/>
            <person name="Onlamun T."/>
            <person name="Nurani R."/>
            <person name="Vong T.K."/>
            <person name="Alberti F."/>
            <person name="Greco C."/>
        </authorList>
    </citation>
    <scope>NUCLEOTIDE SEQUENCE [LARGE SCALE GENOMIC DNA]</scope>
    <source>
        <strain evidence="9">MFLUCC 19-0629</strain>
    </source>
</reference>
<keyword evidence="7" id="KW-0812">Transmembrane</keyword>
<evidence type="ECO:0000256" key="2">
    <source>
        <dbReference type="ARBA" id="ARBA00005179"/>
    </source>
</evidence>
<dbReference type="Pfam" id="PF01494">
    <property type="entry name" value="FAD_binding_3"/>
    <property type="match status" value="2"/>
</dbReference>
<evidence type="ECO:0000313" key="9">
    <source>
        <dbReference type="EMBL" id="KAK6958247.1"/>
    </source>
</evidence>